<dbReference type="InterPro" id="IPR036388">
    <property type="entry name" value="WH-like_DNA-bd_sf"/>
</dbReference>
<gene>
    <name evidence="2" type="ORF">BCF74_1012</name>
</gene>
<dbReference type="SUPFAM" id="SSF46785">
    <property type="entry name" value="Winged helix' DNA-binding domain"/>
    <property type="match status" value="1"/>
</dbReference>
<dbReference type="PANTHER" id="PTHR33164:SF104">
    <property type="entry name" value="TRANSCRIPTIONAL REGULATORY PROTEIN"/>
    <property type="match status" value="1"/>
</dbReference>
<dbReference type="GO" id="GO:0003677">
    <property type="term" value="F:DNA binding"/>
    <property type="evidence" value="ECO:0007669"/>
    <property type="project" value="UniProtKB-KW"/>
</dbReference>
<evidence type="ECO:0000313" key="2">
    <source>
        <dbReference type="EMBL" id="PRY63604.1"/>
    </source>
</evidence>
<feature type="domain" description="HTH marR-type" evidence="1">
    <location>
        <begin position="34"/>
        <end position="168"/>
    </location>
</feature>
<dbReference type="EMBL" id="PVTI01000001">
    <property type="protein sequence ID" value="PRY63604.1"/>
    <property type="molecule type" value="Genomic_DNA"/>
</dbReference>
<dbReference type="PROSITE" id="PS50995">
    <property type="entry name" value="HTH_MARR_2"/>
    <property type="match status" value="1"/>
</dbReference>
<dbReference type="PANTHER" id="PTHR33164">
    <property type="entry name" value="TRANSCRIPTIONAL REGULATOR, MARR FAMILY"/>
    <property type="match status" value="1"/>
</dbReference>
<dbReference type="PRINTS" id="PR00598">
    <property type="entry name" value="HTHMARR"/>
</dbReference>
<reference evidence="2 3" key="1">
    <citation type="submission" date="2018-03" db="EMBL/GenBank/DDBJ databases">
        <title>Genomic Encyclopedia of Archaeal and Bacterial Type Strains, Phase II (KMG-II): from individual species to whole genera.</title>
        <authorList>
            <person name="Goeker M."/>
        </authorList>
    </citation>
    <scope>NUCLEOTIDE SEQUENCE [LARGE SCALE GENOMIC DNA]</scope>
    <source>
        <strain evidence="2 3">ATCC BAA-1496</strain>
    </source>
</reference>
<dbReference type="InterPro" id="IPR039422">
    <property type="entry name" value="MarR/SlyA-like"/>
</dbReference>
<sequence>MDGMPTAKRRPSSAKQRYQEAVATYVAAGGDESVQRVITAVNSLTRKLDQWYARQLVDLDLSPGEWAVVTELAKAEGQPVTPSRLADAGNVAASSMTHRLDKMTERGLVRRSPDPDNRTRVLVELTDEGWQLFVAAVREANVVESDVLAGLTKSQRSALADLLEVVIADLDALDT</sequence>
<keyword evidence="3" id="KW-1185">Reference proteome</keyword>
<evidence type="ECO:0000259" key="1">
    <source>
        <dbReference type="PROSITE" id="PS50995"/>
    </source>
</evidence>
<name>A0A2T0V0D0_9MICO</name>
<dbReference type="Proteomes" id="UP000237822">
    <property type="component" value="Unassembled WGS sequence"/>
</dbReference>
<dbReference type="RefSeq" id="WP_245889122.1">
    <property type="nucleotide sequence ID" value="NZ_PVTI01000001.1"/>
</dbReference>
<proteinExistence type="predicted"/>
<dbReference type="InterPro" id="IPR000835">
    <property type="entry name" value="HTH_MarR-typ"/>
</dbReference>
<accession>A0A2T0V0D0</accession>
<protein>
    <submittedName>
        <fullName evidence="2">DNA-binding MarR family transcriptional regulator</fullName>
    </submittedName>
</protein>
<dbReference type="Gene3D" id="1.10.10.10">
    <property type="entry name" value="Winged helix-like DNA-binding domain superfamily/Winged helix DNA-binding domain"/>
    <property type="match status" value="1"/>
</dbReference>
<keyword evidence="2" id="KW-0238">DNA-binding</keyword>
<evidence type="ECO:0000313" key="3">
    <source>
        <dbReference type="Proteomes" id="UP000237822"/>
    </source>
</evidence>
<organism evidence="2 3">
    <name type="scientific">Knoellia remsis</name>
    <dbReference type="NCBI Taxonomy" id="407159"/>
    <lineage>
        <taxon>Bacteria</taxon>
        <taxon>Bacillati</taxon>
        <taxon>Actinomycetota</taxon>
        <taxon>Actinomycetes</taxon>
        <taxon>Micrococcales</taxon>
        <taxon>Intrasporangiaceae</taxon>
        <taxon>Knoellia</taxon>
    </lineage>
</organism>
<comment type="caution">
    <text evidence="2">The sequence shown here is derived from an EMBL/GenBank/DDBJ whole genome shotgun (WGS) entry which is preliminary data.</text>
</comment>
<dbReference type="GO" id="GO:0003700">
    <property type="term" value="F:DNA-binding transcription factor activity"/>
    <property type="evidence" value="ECO:0007669"/>
    <property type="project" value="InterPro"/>
</dbReference>
<dbReference type="GO" id="GO:0006950">
    <property type="term" value="P:response to stress"/>
    <property type="evidence" value="ECO:0007669"/>
    <property type="project" value="TreeGrafter"/>
</dbReference>
<dbReference type="Pfam" id="PF01047">
    <property type="entry name" value="MarR"/>
    <property type="match status" value="1"/>
</dbReference>
<dbReference type="SMART" id="SM00347">
    <property type="entry name" value="HTH_MARR"/>
    <property type="match status" value="1"/>
</dbReference>
<dbReference type="InterPro" id="IPR036390">
    <property type="entry name" value="WH_DNA-bd_sf"/>
</dbReference>
<dbReference type="AlphaFoldDB" id="A0A2T0V0D0"/>